<accession>A0A915K7R9</accession>
<dbReference type="WBParaSite" id="nRc.2.0.1.t33932-RA">
    <property type="protein sequence ID" value="nRc.2.0.1.t33932-RA"/>
    <property type="gene ID" value="nRc.2.0.1.g33932"/>
</dbReference>
<dbReference type="Proteomes" id="UP000887565">
    <property type="component" value="Unplaced"/>
</dbReference>
<keyword evidence="1" id="KW-1185">Reference proteome</keyword>
<sequence length="141" mass="15997">METRYKALSSEFINWTSQGPNRLSTTNDVFTKPMDTQNINELVDEAVEMKLESRNTVLFGVPEGSTTPNLEVVHGLLSMLSDEHNFELITPTDILCTFQDGPKVDNQPHFLKIVYATSQTTIKEKIPMEKARERPDPKTKV</sequence>
<evidence type="ECO:0000313" key="1">
    <source>
        <dbReference type="Proteomes" id="UP000887565"/>
    </source>
</evidence>
<proteinExistence type="predicted"/>
<name>A0A915K7R9_ROMCU</name>
<evidence type="ECO:0000313" key="2">
    <source>
        <dbReference type="WBParaSite" id="nRc.2.0.1.t33932-RA"/>
    </source>
</evidence>
<dbReference type="AlphaFoldDB" id="A0A915K7R9"/>
<organism evidence="1 2">
    <name type="scientific">Romanomermis culicivorax</name>
    <name type="common">Nematode worm</name>
    <dbReference type="NCBI Taxonomy" id="13658"/>
    <lineage>
        <taxon>Eukaryota</taxon>
        <taxon>Metazoa</taxon>
        <taxon>Ecdysozoa</taxon>
        <taxon>Nematoda</taxon>
        <taxon>Enoplea</taxon>
        <taxon>Dorylaimia</taxon>
        <taxon>Mermithida</taxon>
        <taxon>Mermithoidea</taxon>
        <taxon>Mermithidae</taxon>
        <taxon>Romanomermis</taxon>
    </lineage>
</organism>
<protein>
    <submittedName>
        <fullName evidence="2">Uncharacterized protein</fullName>
    </submittedName>
</protein>
<reference evidence="2" key="1">
    <citation type="submission" date="2022-11" db="UniProtKB">
        <authorList>
            <consortium name="WormBaseParasite"/>
        </authorList>
    </citation>
    <scope>IDENTIFICATION</scope>
</reference>